<proteinExistence type="inferred from homology"/>
<dbReference type="Pfam" id="PF00657">
    <property type="entry name" value="Lipase_GDSL"/>
    <property type="match status" value="1"/>
</dbReference>
<evidence type="ECO:0000313" key="9">
    <source>
        <dbReference type="EMBL" id="KAF4371788.1"/>
    </source>
</evidence>
<dbReference type="PROSITE" id="PS51257">
    <property type="entry name" value="PROKAR_LIPOPROTEIN"/>
    <property type="match status" value="1"/>
</dbReference>
<dbReference type="CDD" id="cd01837">
    <property type="entry name" value="SGNH_plant_lipase_like"/>
    <property type="match status" value="1"/>
</dbReference>
<keyword evidence="5" id="KW-0378">Hydrolase</keyword>
<dbReference type="GO" id="GO:0016042">
    <property type="term" value="P:lipid catabolic process"/>
    <property type="evidence" value="ECO:0007669"/>
    <property type="project" value="UniProtKB-KW"/>
</dbReference>
<keyword evidence="3" id="KW-0964">Secreted</keyword>
<evidence type="ECO:0000256" key="5">
    <source>
        <dbReference type="ARBA" id="ARBA00022801"/>
    </source>
</evidence>
<dbReference type="Gene3D" id="3.40.50.1110">
    <property type="entry name" value="SGNH hydrolase"/>
    <property type="match status" value="1"/>
</dbReference>
<dbReference type="AlphaFoldDB" id="A0A7J6FMB3"/>
<evidence type="ECO:0000256" key="4">
    <source>
        <dbReference type="ARBA" id="ARBA00022729"/>
    </source>
</evidence>
<feature type="chain" id="PRO_5029807647" evidence="8">
    <location>
        <begin position="19"/>
        <end position="368"/>
    </location>
</feature>
<dbReference type="PANTHER" id="PTHR45650:SF8">
    <property type="entry name" value="GDSL ESTERASE_LIPASE"/>
    <property type="match status" value="1"/>
</dbReference>
<evidence type="ECO:0000256" key="2">
    <source>
        <dbReference type="ARBA" id="ARBA00008668"/>
    </source>
</evidence>
<dbReference type="InterPro" id="IPR036514">
    <property type="entry name" value="SGNH_hydro_sf"/>
</dbReference>
<dbReference type="PANTHER" id="PTHR45650">
    <property type="entry name" value="GDSL-LIKE LIPASE/ACYLHYDROLASE-RELATED"/>
    <property type="match status" value="1"/>
</dbReference>
<comment type="similarity">
    <text evidence="2">Belongs to the 'GDSL' lipolytic enzyme family.</text>
</comment>
<name>A0A7J6FMB3_CANSA</name>
<evidence type="ECO:0000256" key="6">
    <source>
        <dbReference type="ARBA" id="ARBA00022963"/>
    </source>
</evidence>
<dbReference type="InterPro" id="IPR001087">
    <property type="entry name" value="GDSL"/>
</dbReference>
<accession>A0A7J6FMB3</accession>
<evidence type="ECO:0000256" key="7">
    <source>
        <dbReference type="ARBA" id="ARBA00023098"/>
    </source>
</evidence>
<dbReference type="EMBL" id="JAATIP010000108">
    <property type="protein sequence ID" value="KAF4371788.1"/>
    <property type="molecule type" value="Genomic_DNA"/>
</dbReference>
<sequence>MYEMKIMSWLWLLVGVHGILIIMATVVSCADTVKVPAMFVFGDSLVDNGNNNFLSSLAKANYYPYGCDFNGGRPTGRFTNGRTIADMLGALLGLPYVPPFANPTTVGTRILGGVNYASAAGGILDETGQILGQRYGLSQQVVNFEINLSELRLMMGATNLTQYLAKSIAIIVAGSNDYINNYLLPGSLYSSYTPHDYANLLLNHYARQMVALHSVGLRKFLLAGIGPLGCIPNQRATGRAPLGRCVDSVNQMLGSFNEGLKSLVDQLNTRYQGATFLYANTYAVFGDILNNPSLYGFKVIDTGCCGIGRNQGQITCLPLAMPCANHNDYLFWDAFHPTEAANAVFAWRAYLGPPNDCYPINLQKLAFL</sequence>
<evidence type="ECO:0000256" key="3">
    <source>
        <dbReference type="ARBA" id="ARBA00022525"/>
    </source>
</evidence>
<feature type="signal peptide" evidence="8">
    <location>
        <begin position="1"/>
        <end position="18"/>
    </location>
</feature>
<dbReference type="InterPro" id="IPR035669">
    <property type="entry name" value="SGNH_plant_lipase-like"/>
</dbReference>
<comment type="caution">
    <text evidence="9">The sequence shown here is derived from an EMBL/GenBank/DDBJ whole genome shotgun (WGS) entry which is preliminary data.</text>
</comment>
<gene>
    <name evidence="9" type="ORF">F8388_023101</name>
</gene>
<dbReference type="InterPro" id="IPR051238">
    <property type="entry name" value="GDSL_esterase/lipase"/>
</dbReference>
<reference evidence="9 10" key="1">
    <citation type="journal article" date="2020" name="bioRxiv">
        <title>Sequence and annotation of 42 cannabis genomes reveals extensive copy number variation in cannabinoid synthesis and pathogen resistance genes.</title>
        <authorList>
            <person name="Mckernan K.J."/>
            <person name="Helbert Y."/>
            <person name="Kane L.T."/>
            <person name="Ebling H."/>
            <person name="Zhang L."/>
            <person name="Liu B."/>
            <person name="Eaton Z."/>
            <person name="Mclaughlin S."/>
            <person name="Kingan S."/>
            <person name="Baybayan P."/>
            <person name="Concepcion G."/>
            <person name="Jordan M."/>
            <person name="Riva A."/>
            <person name="Barbazuk W."/>
            <person name="Harkins T."/>
        </authorList>
    </citation>
    <scope>NUCLEOTIDE SEQUENCE [LARGE SCALE GENOMIC DNA]</scope>
    <source>
        <strain evidence="10">cv. Jamaican Lion 4</strain>
        <tissue evidence="9">Leaf</tissue>
    </source>
</reference>
<dbReference type="GO" id="GO:0005576">
    <property type="term" value="C:extracellular region"/>
    <property type="evidence" value="ECO:0007669"/>
    <property type="project" value="UniProtKB-SubCell"/>
</dbReference>
<dbReference type="Proteomes" id="UP000525078">
    <property type="component" value="Unassembled WGS sequence"/>
</dbReference>
<evidence type="ECO:0000313" key="10">
    <source>
        <dbReference type="Proteomes" id="UP000525078"/>
    </source>
</evidence>
<protein>
    <submittedName>
        <fullName evidence="9">Uncharacterized protein</fullName>
    </submittedName>
</protein>
<evidence type="ECO:0000256" key="8">
    <source>
        <dbReference type="SAM" id="SignalP"/>
    </source>
</evidence>
<evidence type="ECO:0000256" key="1">
    <source>
        <dbReference type="ARBA" id="ARBA00004613"/>
    </source>
</evidence>
<organism evidence="9 10">
    <name type="scientific">Cannabis sativa</name>
    <name type="common">Hemp</name>
    <name type="synonym">Marijuana</name>
    <dbReference type="NCBI Taxonomy" id="3483"/>
    <lineage>
        <taxon>Eukaryota</taxon>
        <taxon>Viridiplantae</taxon>
        <taxon>Streptophyta</taxon>
        <taxon>Embryophyta</taxon>
        <taxon>Tracheophyta</taxon>
        <taxon>Spermatophyta</taxon>
        <taxon>Magnoliopsida</taxon>
        <taxon>eudicotyledons</taxon>
        <taxon>Gunneridae</taxon>
        <taxon>Pentapetalae</taxon>
        <taxon>rosids</taxon>
        <taxon>fabids</taxon>
        <taxon>Rosales</taxon>
        <taxon>Cannabaceae</taxon>
        <taxon>Cannabis</taxon>
    </lineage>
</organism>
<keyword evidence="6" id="KW-0442">Lipid degradation</keyword>
<keyword evidence="4 8" id="KW-0732">Signal</keyword>
<keyword evidence="7" id="KW-0443">Lipid metabolism</keyword>
<comment type="subcellular location">
    <subcellularLocation>
        <location evidence="1">Secreted</location>
    </subcellularLocation>
</comment>
<dbReference type="GO" id="GO:0016788">
    <property type="term" value="F:hydrolase activity, acting on ester bonds"/>
    <property type="evidence" value="ECO:0007669"/>
    <property type="project" value="InterPro"/>
</dbReference>